<proteinExistence type="predicted"/>
<organism evidence="1 2">
    <name type="scientific">Actinomadura madurae</name>
    <dbReference type="NCBI Taxonomy" id="1993"/>
    <lineage>
        <taxon>Bacteria</taxon>
        <taxon>Bacillati</taxon>
        <taxon>Actinomycetota</taxon>
        <taxon>Actinomycetes</taxon>
        <taxon>Streptosporangiales</taxon>
        <taxon>Thermomonosporaceae</taxon>
        <taxon>Actinomadura</taxon>
    </lineage>
</organism>
<dbReference type="InterPro" id="IPR029787">
    <property type="entry name" value="Nucleotide_cyclase"/>
</dbReference>
<dbReference type="AlphaFoldDB" id="A0A1I4XTB6"/>
<sequence length="207" mass="23218">MHRSILVVDLENSTAALRTNPVKQELRSQVYGHLRKAMANTGIDDRWCDRFEDRGDGVLALFHPVDELPKTYLLSRLIPGLAQQLIDYNRSLPEAELPSRSMRMRAVLHAGEVHRDENGPFGEAIDLACRLLDAQRVKKCLRTSLSPLVLVVSEDIYWGIVRHGYDGICPASYKPGLRVLVGDRRRQGYVHVPPAPDAEGKRSMAVA</sequence>
<gene>
    <name evidence="1" type="ORF">SAMN04489713_1011003</name>
</gene>
<protein>
    <recommendedName>
        <fullName evidence="3">Guanylate cyclase domain-containing protein</fullName>
    </recommendedName>
</protein>
<evidence type="ECO:0000313" key="1">
    <source>
        <dbReference type="EMBL" id="SFN28906.1"/>
    </source>
</evidence>
<dbReference type="InParanoid" id="A0A1I4XTB6"/>
<keyword evidence="2" id="KW-1185">Reference proteome</keyword>
<dbReference type="EMBL" id="FOVH01000001">
    <property type="protein sequence ID" value="SFN28906.1"/>
    <property type="molecule type" value="Genomic_DNA"/>
</dbReference>
<evidence type="ECO:0000313" key="2">
    <source>
        <dbReference type="Proteomes" id="UP000183413"/>
    </source>
</evidence>
<evidence type="ECO:0008006" key="3">
    <source>
        <dbReference type="Google" id="ProtNLM"/>
    </source>
</evidence>
<dbReference type="eggNOG" id="COG3903">
    <property type="taxonomic scope" value="Bacteria"/>
</dbReference>
<accession>A0A1I4XTB6</accession>
<dbReference type="SUPFAM" id="SSF55073">
    <property type="entry name" value="Nucleotide cyclase"/>
    <property type="match status" value="1"/>
</dbReference>
<dbReference type="Gene3D" id="3.30.70.1230">
    <property type="entry name" value="Nucleotide cyclase"/>
    <property type="match status" value="1"/>
</dbReference>
<dbReference type="Proteomes" id="UP000183413">
    <property type="component" value="Unassembled WGS sequence"/>
</dbReference>
<name>A0A1I4XTB6_9ACTN</name>
<reference evidence="1 2" key="1">
    <citation type="submission" date="2016-10" db="EMBL/GenBank/DDBJ databases">
        <authorList>
            <person name="de Groot N.N."/>
        </authorList>
    </citation>
    <scope>NUCLEOTIDE SEQUENCE [LARGE SCALE GENOMIC DNA]</scope>
    <source>
        <strain evidence="1 2">DSM 43067</strain>
    </source>
</reference>